<dbReference type="EMBL" id="CACVKT020000542">
    <property type="protein sequence ID" value="CAC5360003.1"/>
    <property type="molecule type" value="Genomic_DNA"/>
</dbReference>
<protein>
    <submittedName>
        <fullName evidence="1">Uncharacterized protein</fullName>
    </submittedName>
</protein>
<gene>
    <name evidence="1" type="ORF">MCOR_2639</name>
</gene>
<dbReference type="Proteomes" id="UP000507470">
    <property type="component" value="Unassembled WGS sequence"/>
</dbReference>
<evidence type="ECO:0000313" key="1">
    <source>
        <dbReference type="EMBL" id="CAC5360003.1"/>
    </source>
</evidence>
<keyword evidence="2" id="KW-1185">Reference proteome</keyword>
<name>A0A6J8A2A3_MYTCO</name>
<sequence length="480" mass="55995">MRVENFPGPRGGFMTGLVVGCDKEQLYFNDETALKCYLDTAPSKRQNVPGYHYFQKVSKFYDTHFTEGELYMEFVRFNCEETTNQICEICQTGWSGKPISTVPRPYPGNNFQYKKYEDTPIEIQGKRRKPDDFQPRCQVRILHNEGKIKSDMSNEIQSFAEKHAVEDSSLIKAELHHIELIKFKREKRSEFRKLKTQFEKSKKIEDYDWTDLHLKGTIKDLSVNLLAMYISEKKLCNPIPRKKSEKISLVEAHLSRQRAINNFKKSDKRILRQQNDIPDTDDDDVMSDVSEEDLVIREIGSDRDESGDEELMRTPAEKVNRYGRGKLQSHRLGEVTEKCQKFCQNCDENEVQIFCEGCDLRKAGIITRQQVNSNEIPSIKGKKEWENTAYGWYPVPKSEKCKFFNRLLPDFYQNAWKYMSNPYIFKKSFVTEATRQWDIQSRMKKLEGSVNFILGTNPNAVGSIIHGEILNLDKITTLKN</sequence>
<proteinExistence type="predicted"/>
<dbReference type="PROSITE" id="PS51257">
    <property type="entry name" value="PROKAR_LIPOPROTEIN"/>
    <property type="match status" value="1"/>
</dbReference>
<organism evidence="1 2">
    <name type="scientific">Mytilus coruscus</name>
    <name type="common">Sea mussel</name>
    <dbReference type="NCBI Taxonomy" id="42192"/>
    <lineage>
        <taxon>Eukaryota</taxon>
        <taxon>Metazoa</taxon>
        <taxon>Spiralia</taxon>
        <taxon>Lophotrochozoa</taxon>
        <taxon>Mollusca</taxon>
        <taxon>Bivalvia</taxon>
        <taxon>Autobranchia</taxon>
        <taxon>Pteriomorphia</taxon>
        <taxon>Mytilida</taxon>
        <taxon>Mytiloidea</taxon>
        <taxon>Mytilidae</taxon>
        <taxon>Mytilinae</taxon>
        <taxon>Mytilus</taxon>
    </lineage>
</organism>
<accession>A0A6J8A2A3</accession>
<dbReference type="OrthoDB" id="5800423at2759"/>
<dbReference type="AlphaFoldDB" id="A0A6J8A2A3"/>
<reference evidence="1 2" key="1">
    <citation type="submission" date="2020-06" db="EMBL/GenBank/DDBJ databases">
        <authorList>
            <person name="Li R."/>
            <person name="Bekaert M."/>
        </authorList>
    </citation>
    <scope>NUCLEOTIDE SEQUENCE [LARGE SCALE GENOMIC DNA]</scope>
    <source>
        <strain evidence="2">wild</strain>
    </source>
</reference>
<evidence type="ECO:0000313" key="2">
    <source>
        <dbReference type="Proteomes" id="UP000507470"/>
    </source>
</evidence>